<dbReference type="AlphaFoldDB" id="A0A941D4K0"/>
<dbReference type="SUPFAM" id="SSF46626">
    <property type="entry name" value="Cytochrome c"/>
    <property type="match status" value="1"/>
</dbReference>
<keyword evidence="2" id="KW-0349">Heme</keyword>
<dbReference type="Proteomes" id="UP000622580">
    <property type="component" value="Unassembled WGS sequence"/>
</dbReference>
<evidence type="ECO:0000256" key="2">
    <source>
        <dbReference type="ARBA" id="ARBA00022617"/>
    </source>
</evidence>
<keyword evidence="1" id="KW-0813">Transport</keyword>
<keyword evidence="4" id="KW-0249">Electron transport</keyword>
<dbReference type="GO" id="GO:0009055">
    <property type="term" value="F:electron transfer activity"/>
    <property type="evidence" value="ECO:0007669"/>
    <property type="project" value="InterPro"/>
</dbReference>
<gene>
    <name evidence="8" type="ORF">JKL49_19150</name>
</gene>
<evidence type="ECO:0000313" key="9">
    <source>
        <dbReference type="Proteomes" id="UP000622580"/>
    </source>
</evidence>
<keyword evidence="9" id="KW-1185">Reference proteome</keyword>
<dbReference type="PANTHER" id="PTHR40942:SF4">
    <property type="entry name" value="CYTOCHROME C5"/>
    <property type="match status" value="1"/>
</dbReference>
<dbReference type="GO" id="GO:0020037">
    <property type="term" value="F:heme binding"/>
    <property type="evidence" value="ECO:0007669"/>
    <property type="project" value="InterPro"/>
</dbReference>
<evidence type="ECO:0000256" key="3">
    <source>
        <dbReference type="ARBA" id="ARBA00022723"/>
    </source>
</evidence>
<protein>
    <submittedName>
        <fullName evidence="8">Cytochrome c5 family protein</fullName>
    </submittedName>
</protein>
<name>A0A941D4K0_9CAUL</name>
<reference evidence="8" key="1">
    <citation type="submission" date="2021-04" db="EMBL/GenBank/DDBJ databases">
        <title>Draft genome assembly of strain Phenylobacterium sp. 20VBR1 using MiniION and Illumina platforms.</title>
        <authorList>
            <person name="Thomas F.A."/>
            <person name="Krishnan K.P."/>
            <person name="Sinha R.K."/>
        </authorList>
    </citation>
    <scope>NUCLEOTIDE SEQUENCE</scope>
    <source>
        <strain evidence="8">20VBR1</strain>
    </source>
</reference>
<dbReference type="EMBL" id="JAGSGD010000002">
    <property type="protein sequence ID" value="MBR7621517.1"/>
    <property type="molecule type" value="Genomic_DNA"/>
</dbReference>
<feature type="domain" description="Cytochrome c" evidence="7">
    <location>
        <begin position="34"/>
        <end position="107"/>
    </location>
</feature>
<keyword evidence="3" id="KW-0479">Metal-binding</keyword>
<dbReference type="InterPro" id="IPR036909">
    <property type="entry name" value="Cyt_c-like_dom_sf"/>
</dbReference>
<evidence type="ECO:0000313" key="8">
    <source>
        <dbReference type="EMBL" id="MBR7621517.1"/>
    </source>
</evidence>
<dbReference type="PRINTS" id="PR00607">
    <property type="entry name" value="CYTCHROMECIE"/>
</dbReference>
<sequence length="115" mass="12104">MRHLLPLAGILLLAACAKPAGPPTDYASLKPADARLATLYDGSCKACHTNPAAGAPLTHDPRAWAPRWHQGQDVLLDHVVQGYRAMPAGGQCAACTPDDFRALIAFIAGHEGDKP</sequence>
<dbReference type="PANTHER" id="PTHR40942">
    <property type="match status" value="1"/>
</dbReference>
<feature type="signal peptide" evidence="6">
    <location>
        <begin position="1"/>
        <end position="19"/>
    </location>
</feature>
<dbReference type="RefSeq" id="WP_215343037.1">
    <property type="nucleotide sequence ID" value="NZ_JAGSGD010000002.1"/>
</dbReference>
<feature type="chain" id="PRO_5037437124" evidence="6">
    <location>
        <begin position="20"/>
        <end position="115"/>
    </location>
</feature>
<dbReference type="Gene3D" id="1.10.760.10">
    <property type="entry name" value="Cytochrome c-like domain"/>
    <property type="match status" value="1"/>
</dbReference>
<accession>A0A941D4K0</accession>
<keyword evidence="6" id="KW-0732">Signal</keyword>
<evidence type="ECO:0000256" key="6">
    <source>
        <dbReference type="SAM" id="SignalP"/>
    </source>
</evidence>
<organism evidence="8 9">
    <name type="scientific">Phenylobacterium glaciei</name>
    <dbReference type="NCBI Taxonomy" id="2803784"/>
    <lineage>
        <taxon>Bacteria</taxon>
        <taxon>Pseudomonadati</taxon>
        <taxon>Pseudomonadota</taxon>
        <taxon>Alphaproteobacteria</taxon>
        <taxon>Caulobacterales</taxon>
        <taxon>Caulobacteraceae</taxon>
        <taxon>Phenylobacterium</taxon>
    </lineage>
</organism>
<dbReference type="PROSITE" id="PS51257">
    <property type="entry name" value="PROKAR_LIPOPROTEIN"/>
    <property type="match status" value="1"/>
</dbReference>
<dbReference type="InterPro" id="IPR002323">
    <property type="entry name" value="Cyt_CIE"/>
</dbReference>
<dbReference type="GO" id="GO:0005506">
    <property type="term" value="F:iron ion binding"/>
    <property type="evidence" value="ECO:0007669"/>
    <property type="project" value="InterPro"/>
</dbReference>
<evidence type="ECO:0000259" key="7">
    <source>
        <dbReference type="Pfam" id="PF13442"/>
    </source>
</evidence>
<comment type="caution">
    <text evidence="8">The sequence shown here is derived from an EMBL/GenBank/DDBJ whole genome shotgun (WGS) entry which is preliminary data.</text>
</comment>
<evidence type="ECO:0000256" key="4">
    <source>
        <dbReference type="ARBA" id="ARBA00022982"/>
    </source>
</evidence>
<evidence type="ECO:0000256" key="1">
    <source>
        <dbReference type="ARBA" id="ARBA00022448"/>
    </source>
</evidence>
<evidence type="ECO:0000256" key="5">
    <source>
        <dbReference type="ARBA" id="ARBA00023004"/>
    </source>
</evidence>
<dbReference type="Pfam" id="PF13442">
    <property type="entry name" value="Cytochrome_CBB3"/>
    <property type="match status" value="1"/>
</dbReference>
<proteinExistence type="predicted"/>
<dbReference type="InterPro" id="IPR009056">
    <property type="entry name" value="Cyt_c-like_dom"/>
</dbReference>
<keyword evidence="5" id="KW-0408">Iron</keyword>